<evidence type="ECO:0000313" key="2">
    <source>
        <dbReference type="EMBL" id="GAA2025771.1"/>
    </source>
</evidence>
<dbReference type="Proteomes" id="UP001501461">
    <property type="component" value="Unassembled WGS sequence"/>
</dbReference>
<evidence type="ECO:0000256" key="1">
    <source>
        <dbReference type="SAM" id="MobiDB-lite"/>
    </source>
</evidence>
<keyword evidence="3" id="KW-1185">Reference proteome</keyword>
<gene>
    <name evidence="2" type="ORF">GCM10009720_01790</name>
</gene>
<comment type="caution">
    <text evidence="2">The sequence shown here is derived from an EMBL/GenBank/DDBJ whole genome shotgun (WGS) entry which is preliminary data.</text>
</comment>
<protein>
    <recommendedName>
        <fullName evidence="4">DUF732 domain-containing protein</fullName>
    </recommendedName>
</protein>
<proteinExistence type="predicted"/>
<evidence type="ECO:0008006" key="4">
    <source>
        <dbReference type="Google" id="ProtNLM"/>
    </source>
</evidence>
<organism evidence="2 3">
    <name type="scientific">Yaniella flava</name>
    <dbReference type="NCBI Taxonomy" id="287930"/>
    <lineage>
        <taxon>Bacteria</taxon>
        <taxon>Bacillati</taxon>
        <taxon>Actinomycetota</taxon>
        <taxon>Actinomycetes</taxon>
        <taxon>Micrococcales</taxon>
        <taxon>Micrococcaceae</taxon>
        <taxon>Yaniella</taxon>
    </lineage>
</organism>
<accession>A0ABP5FIL4</accession>
<sequence length="206" mass="22491">MSRVITKHLVLASAMVTGLLLSGCTSQEEVSPEIRPLTGDAATAKSQDPIVTEGNGSEQPDMDDALAERDQFVEDQQLPLDGSPLSAVTPEQKQFIEEQRTHVEEQGGVWTPEAESLTLALTADACETAISNSHESDASTVQMHIDTSPLFASQLPETLPEDQRAQAEIGMADIMVYGMQHMCPDDFSQWSDAVMEIYPEYYGSQQ</sequence>
<reference evidence="3" key="1">
    <citation type="journal article" date="2019" name="Int. J. Syst. Evol. Microbiol.">
        <title>The Global Catalogue of Microorganisms (GCM) 10K type strain sequencing project: providing services to taxonomists for standard genome sequencing and annotation.</title>
        <authorList>
            <consortium name="The Broad Institute Genomics Platform"/>
            <consortium name="The Broad Institute Genome Sequencing Center for Infectious Disease"/>
            <person name="Wu L."/>
            <person name="Ma J."/>
        </authorList>
    </citation>
    <scope>NUCLEOTIDE SEQUENCE [LARGE SCALE GENOMIC DNA]</scope>
    <source>
        <strain evidence="3">JCM 13595</strain>
    </source>
</reference>
<dbReference type="PROSITE" id="PS51257">
    <property type="entry name" value="PROKAR_LIPOPROTEIN"/>
    <property type="match status" value="1"/>
</dbReference>
<dbReference type="EMBL" id="BAAAMN010000005">
    <property type="protein sequence ID" value="GAA2025771.1"/>
    <property type="molecule type" value="Genomic_DNA"/>
</dbReference>
<feature type="region of interest" description="Disordered" evidence="1">
    <location>
        <begin position="29"/>
        <end position="62"/>
    </location>
</feature>
<name>A0ABP5FIL4_9MICC</name>
<evidence type="ECO:0000313" key="3">
    <source>
        <dbReference type="Proteomes" id="UP001501461"/>
    </source>
</evidence>
<dbReference type="RefSeq" id="WP_343955716.1">
    <property type="nucleotide sequence ID" value="NZ_BAAAMN010000005.1"/>
</dbReference>